<dbReference type="AlphaFoldDB" id="A0A811UQ53"/>
<accession>A0A811UQ53</accession>
<gene>
    <name evidence="1" type="ORF">CCAP1982_LOCUS9492</name>
</gene>
<keyword evidence="2" id="KW-1185">Reference proteome</keyword>
<reference evidence="1" key="1">
    <citation type="submission" date="2020-11" db="EMBL/GenBank/DDBJ databases">
        <authorList>
            <person name="Whitehead M."/>
        </authorList>
    </citation>
    <scope>NUCLEOTIDE SEQUENCE</scope>
    <source>
        <strain evidence="1">EGII</strain>
    </source>
</reference>
<sequence>MGGMGGRGSIHLKLKVRSLNVKCTNSTKIQLSALLDFMPKKSESGPVCNGTIEVDQDIINLHGTLHLA</sequence>
<dbReference type="Proteomes" id="UP000606786">
    <property type="component" value="Unassembled WGS sequence"/>
</dbReference>
<name>A0A811UQ53_CERCA</name>
<organism evidence="1 2">
    <name type="scientific">Ceratitis capitata</name>
    <name type="common">Mediterranean fruit fly</name>
    <name type="synonym">Tephritis capitata</name>
    <dbReference type="NCBI Taxonomy" id="7213"/>
    <lineage>
        <taxon>Eukaryota</taxon>
        <taxon>Metazoa</taxon>
        <taxon>Ecdysozoa</taxon>
        <taxon>Arthropoda</taxon>
        <taxon>Hexapoda</taxon>
        <taxon>Insecta</taxon>
        <taxon>Pterygota</taxon>
        <taxon>Neoptera</taxon>
        <taxon>Endopterygota</taxon>
        <taxon>Diptera</taxon>
        <taxon>Brachycera</taxon>
        <taxon>Muscomorpha</taxon>
        <taxon>Tephritoidea</taxon>
        <taxon>Tephritidae</taxon>
        <taxon>Ceratitis</taxon>
        <taxon>Ceratitis</taxon>
    </lineage>
</organism>
<evidence type="ECO:0000313" key="2">
    <source>
        <dbReference type="Proteomes" id="UP000606786"/>
    </source>
</evidence>
<protein>
    <submittedName>
        <fullName evidence="1">(Mediterranean fruit fly) hypothetical protein</fullName>
    </submittedName>
</protein>
<dbReference type="EMBL" id="CAJHJT010000023">
    <property type="protein sequence ID" value="CAD7001020.1"/>
    <property type="molecule type" value="Genomic_DNA"/>
</dbReference>
<comment type="caution">
    <text evidence="1">The sequence shown here is derived from an EMBL/GenBank/DDBJ whole genome shotgun (WGS) entry which is preliminary data.</text>
</comment>
<proteinExistence type="predicted"/>
<feature type="non-terminal residue" evidence="1">
    <location>
        <position position="68"/>
    </location>
</feature>
<evidence type="ECO:0000313" key="1">
    <source>
        <dbReference type="EMBL" id="CAD7001020.1"/>
    </source>
</evidence>